<keyword evidence="6" id="KW-0472">Membrane</keyword>
<evidence type="ECO:0000256" key="8">
    <source>
        <dbReference type="ARBA" id="ARBA00023170"/>
    </source>
</evidence>
<organism evidence="12 13">
    <name type="scientific">Forsythia ovata</name>
    <dbReference type="NCBI Taxonomy" id="205694"/>
    <lineage>
        <taxon>Eukaryota</taxon>
        <taxon>Viridiplantae</taxon>
        <taxon>Streptophyta</taxon>
        <taxon>Embryophyta</taxon>
        <taxon>Tracheophyta</taxon>
        <taxon>Spermatophyta</taxon>
        <taxon>Magnoliopsida</taxon>
        <taxon>eudicotyledons</taxon>
        <taxon>Gunneridae</taxon>
        <taxon>Pentapetalae</taxon>
        <taxon>asterids</taxon>
        <taxon>lamiids</taxon>
        <taxon>Lamiales</taxon>
        <taxon>Oleaceae</taxon>
        <taxon>Forsythieae</taxon>
        <taxon>Forsythia</taxon>
    </lineage>
</organism>
<name>A0ABD1RIZ7_9LAMI</name>
<keyword evidence="8" id="KW-0675">Receptor</keyword>
<sequence length="103" mass="11428">MGTRFHKIAAGGFYVCGILERVAQVICWGRSLDFNSDISASLLDSGQHNVDLAPSNPMLSVSVVGRRFHAFGIKSYDHGMVCWGYHVERSAPSQNHVRLYESD</sequence>
<evidence type="ECO:0000256" key="9">
    <source>
        <dbReference type="ARBA" id="ARBA00023180"/>
    </source>
</evidence>
<dbReference type="EMBL" id="JBFOLJ010000012">
    <property type="protein sequence ID" value="KAL2488380.1"/>
    <property type="molecule type" value="Genomic_DNA"/>
</dbReference>
<protein>
    <recommendedName>
        <fullName evidence="2">non-specific serine/threonine protein kinase</fullName>
        <ecNumber evidence="2">2.7.11.1</ecNumber>
    </recommendedName>
</protein>
<evidence type="ECO:0000256" key="11">
    <source>
        <dbReference type="ARBA" id="ARBA00048679"/>
    </source>
</evidence>
<evidence type="ECO:0000256" key="3">
    <source>
        <dbReference type="ARBA" id="ARBA00022692"/>
    </source>
</evidence>
<proteinExistence type="predicted"/>
<evidence type="ECO:0000256" key="4">
    <source>
        <dbReference type="ARBA" id="ARBA00022729"/>
    </source>
</evidence>
<evidence type="ECO:0000256" key="10">
    <source>
        <dbReference type="ARBA" id="ARBA00047899"/>
    </source>
</evidence>
<gene>
    <name evidence="12" type="ORF">Fot_41672</name>
</gene>
<dbReference type="GO" id="GO:0004674">
    <property type="term" value="F:protein serine/threonine kinase activity"/>
    <property type="evidence" value="ECO:0007669"/>
    <property type="project" value="UniProtKB-KW"/>
</dbReference>
<dbReference type="InterPro" id="IPR009091">
    <property type="entry name" value="RCC1/BLIP-II"/>
</dbReference>
<evidence type="ECO:0000313" key="12">
    <source>
        <dbReference type="EMBL" id="KAL2488380.1"/>
    </source>
</evidence>
<dbReference type="PANTHER" id="PTHR47460">
    <property type="entry name" value="SERINE/THREONINE-PROTEIN KINASE-LIKE PROTEIN ACR4"/>
    <property type="match status" value="1"/>
</dbReference>
<evidence type="ECO:0000256" key="1">
    <source>
        <dbReference type="ARBA" id="ARBA00004479"/>
    </source>
</evidence>
<comment type="catalytic activity">
    <reaction evidence="11">
        <text>L-seryl-[protein] + ATP = O-phospho-L-seryl-[protein] + ADP + H(+)</text>
        <dbReference type="Rhea" id="RHEA:17989"/>
        <dbReference type="Rhea" id="RHEA-COMP:9863"/>
        <dbReference type="Rhea" id="RHEA-COMP:11604"/>
        <dbReference type="ChEBI" id="CHEBI:15378"/>
        <dbReference type="ChEBI" id="CHEBI:29999"/>
        <dbReference type="ChEBI" id="CHEBI:30616"/>
        <dbReference type="ChEBI" id="CHEBI:83421"/>
        <dbReference type="ChEBI" id="CHEBI:456216"/>
        <dbReference type="EC" id="2.7.11.1"/>
    </reaction>
</comment>
<evidence type="ECO:0000256" key="5">
    <source>
        <dbReference type="ARBA" id="ARBA00022989"/>
    </source>
</evidence>
<comment type="subcellular location">
    <subcellularLocation>
        <location evidence="1">Membrane</location>
        <topology evidence="1">Single-pass type I membrane protein</topology>
    </subcellularLocation>
</comment>
<evidence type="ECO:0000313" key="13">
    <source>
        <dbReference type="Proteomes" id="UP001604277"/>
    </source>
</evidence>
<comment type="catalytic activity">
    <reaction evidence="10">
        <text>L-threonyl-[protein] + ATP = O-phospho-L-threonyl-[protein] + ADP + H(+)</text>
        <dbReference type="Rhea" id="RHEA:46608"/>
        <dbReference type="Rhea" id="RHEA-COMP:11060"/>
        <dbReference type="Rhea" id="RHEA-COMP:11605"/>
        <dbReference type="ChEBI" id="CHEBI:15378"/>
        <dbReference type="ChEBI" id="CHEBI:30013"/>
        <dbReference type="ChEBI" id="CHEBI:30616"/>
        <dbReference type="ChEBI" id="CHEBI:61977"/>
        <dbReference type="ChEBI" id="CHEBI:456216"/>
        <dbReference type="EC" id="2.7.11.1"/>
    </reaction>
</comment>
<dbReference type="Gene3D" id="2.130.10.30">
    <property type="entry name" value="Regulator of chromosome condensation 1/beta-lactamase-inhibitor protein II"/>
    <property type="match status" value="1"/>
</dbReference>
<accession>A0ABD1RIZ7</accession>
<dbReference type="EC" id="2.7.11.1" evidence="2"/>
<dbReference type="Proteomes" id="UP001604277">
    <property type="component" value="Unassembled WGS sequence"/>
</dbReference>
<keyword evidence="3" id="KW-0812">Transmembrane</keyword>
<dbReference type="PANTHER" id="PTHR47460:SF1">
    <property type="entry name" value="SERINE_THREONINE-PROTEIN KINASE-LIKE PROTEIN ACR4"/>
    <property type="match status" value="1"/>
</dbReference>
<keyword evidence="5" id="KW-1133">Transmembrane helix</keyword>
<keyword evidence="4" id="KW-0732">Signal</keyword>
<dbReference type="AlphaFoldDB" id="A0ABD1RIZ7"/>
<keyword evidence="9" id="KW-0325">Glycoprotein</keyword>
<dbReference type="GO" id="GO:0016020">
    <property type="term" value="C:membrane"/>
    <property type="evidence" value="ECO:0007669"/>
    <property type="project" value="UniProtKB-SubCell"/>
</dbReference>
<comment type="caution">
    <text evidence="12">The sequence shown here is derived from an EMBL/GenBank/DDBJ whole genome shotgun (WGS) entry which is preliminary data.</text>
</comment>
<keyword evidence="7" id="KW-1015">Disulfide bond</keyword>
<evidence type="ECO:0000256" key="2">
    <source>
        <dbReference type="ARBA" id="ARBA00012513"/>
    </source>
</evidence>
<evidence type="ECO:0000256" key="6">
    <source>
        <dbReference type="ARBA" id="ARBA00023136"/>
    </source>
</evidence>
<evidence type="ECO:0000256" key="7">
    <source>
        <dbReference type="ARBA" id="ARBA00023157"/>
    </source>
</evidence>
<keyword evidence="13" id="KW-1185">Reference proteome</keyword>
<reference evidence="13" key="1">
    <citation type="submission" date="2024-07" db="EMBL/GenBank/DDBJ databases">
        <title>Two chromosome-level genome assemblies of Korean endemic species Abeliophyllum distichum and Forsythia ovata (Oleaceae).</title>
        <authorList>
            <person name="Jang H."/>
        </authorList>
    </citation>
    <scope>NUCLEOTIDE SEQUENCE [LARGE SCALE GENOMIC DNA]</scope>
</reference>